<dbReference type="EMBL" id="JAAQHG020000011">
    <property type="protein sequence ID" value="KAL1587289.1"/>
    <property type="molecule type" value="Genomic_DNA"/>
</dbReference>
<dbReference type="Gene3D" id="3.40.50.1820">
    <property type="entry name" value="alpha/beta hydrolase"/>
    <property type="match status" value="2"/>
</dbReference>
<dbReference type="SUPFAM" id="SSF53474">
    <property type="entry name" value="alpha/beta-Hydrolases"/>
    <property type="match status" value="1"/>
</dbReference>
<dbReference type="PROSITE" id="PS00122">
    <property type="entry name" value="CARBOXYLESTERASE_B_1"/>
    <property type="match status" value="1"/>
</dbReference>
<dbReference type="InterPro" id="IPR002018">
    <property type="entry name" value="CarbesteraseB"/>
</dbReference>
<dbReference type="EC" id="3.1.1.-" evidence="3"/>
<evidence type="ECO:0000256" key="3">
    <source>
        <dbReference type="RuleBase" id="RU361235"/>
    </source>
</evidence>
<dbReference type="AlphaFoldDB" id="A0AB34KQG0"/>
<keyword evidence="3" id="KW-0732">Signal</keyword>
<accession>A0AB34KQG0</accession>
<name>A0AB34KQG0_9PEZI</name>
<dbReference type="InterPro" id="IPR050654">
    <property type="entry name" value="AChE-related_enzymes"/>
</dbReference>
<feature type="signal peptide" evidence="3">
    <location>
        <begin position="1"/>
        <end position="16"/>
    </location>
</feature>
<dbReference type="PANTHER" id="PTHR43918">
    <property type="entry name" value="ACETYLCHOLINESTERASE"/>
    <property type="match status" value="1"/>
</dbReference>
<dbReference type="Proteomes" id="UP000803884">
    <property type="component" value="Unassembled WGS sequence"/>
</dbReference>
<evidence type="ECO:0000313" key="5">
    <source>
        <dbReference type="EMBL" id="KAL1587289.1"/>
    </source>
</evidence>
<evidence type="ECO:0000313" key="6">
    <source>
        <dbReference type="Proteomes" id="UP000803884"/>
    </source>
</evidence>
<dbReference type="RefSeq" id="XP_069230394.1">
    <property type="nucleotide sequence ID" value="XM_069373038.1"/>
</dbReference>
<sequence>MLARLPLFTLLASAAAHPPTYGGHGPPGNDDLTVQTSSGRVHGKIDTTEPDVRQFLGIPFAHPPTGDLRWAAPQPLSQPDQDVEAKELGPSCMQFLNTNASSVYLNQVLEYNLQGLNRTGDISEDCLRLSVWAPNKGGHRGRGRGRGKEHGRGGKAETLPVLVYFYGGGFSTGGMDVPAQIPTQMVQRTQDHIVVSFNYRVNIFGHPNAPGLEDQNVGLLDQRAAVEWTRDNIAAFGGDPSRIVIWGQSAGSISVDYYSFTYPEDPIAAGMSLDSGTSLSALTSADTAQSNFTFVAENVGCGGFDDDASGRLSCMRGVDADKINDFIATYAKSAQQPALGFRPVVDDKVVFSNYSERMLQGKQAKIPAIIGTNTEDGVPFAPYDPSGPDPALAEQGLLRTFFCPATESARLRQQTGLDTYRYLYAGNWTNLSPAPWLGAFHSAELPMLFGTHPNFRGESTELEYETSHAMQDAWVAFAREGVRGLQSEGWKEYEAVGEATVREFGDGVAAKDVSIAGLEGKCDGAVPA</sequence>
<gene>
    <name evidence="5" type="ORF">WHR41_04432</name>
</gene>
<protein>
    <recommendedName>
        <fullName evidence="3">Carboxylic ester hydrolase</fullName>
        <ecNumber evidence="3">3.1.1.-</ecNumber>
    </recommendedName>
</protein>
<evidence type="ECO:0000256" key="1">
    <source>
        <dbReference type="ARBA" id="ARBA00005964"/>
    </source>
</evidence>
<organism evidence="5 6">
    <name type="scientific">Cladosporium halotolerans</name>
    <dbReference type="NCBI Taxonomy" id="1052096"/>
    <lineage>
        <taxon>Eukaryota</taxon>
        <taxon>Fungi</taxon>
        <taxon>Dikarya</taxon>
        <taxon>Ascomycota</taxon>
        <taxon>Pezizomycotina</taxon>
        <taxon>Dothideomycetes</taxon>
        <taxon>Dothideomycetidae</taxon>
        <taxon>Cladosporiales</taxon>
        <taxon>Cladosporiaceae</taxon>
        <taxon>Cladosporium</taxon>
    </lineage>
</organism>
<keyword evidence="6" id="KW-1185">Reference proteome</keyword>
<feature type="chain" id="PRO_5044044177" description="Carboxylic ester hydrolase" evidence="3">
    <location>
        <begin position="17"/>
        <end position="528"/>
    </location>
</feature>
<reference evidence="5 6" key="1">
    <citation type="journal article" date="2020" name="Microbiol. Resour. Announc.">
        <title>Draft Genome Sequence of a Cladosporium Species Isolated from the Mesophotic Ascidian Didemnum maculosum.</title>
        <authorList>
            <person name="Gioti A."/>
            <person name="Siaperas R."/>
            <person name="Nikolaivits E."/>
            <person name="Le Goff G."/>
            <person name="Ouazzani J."/>
            <person name="Kotoulas G."/>
            <person name="Topakas E."/>
        </authorList>
    </citation>
    <scope>NUCLEOTIDE SEQUENCE [LARGE SCALE GENOMIC DNA]</scope>
    <source>
        <strain evidence="5 6">TM138-S3</strain>
    </source>
</reference>
<dbReference type="PANTHER" id="PTHR43918:SF4">
    <property type="entry name" value="CARBOXYLIC ESTER HYDROLASE"/>
    <property type="match status" value="1"/>
</dbReference>
<proteinExistence type="inferred from homology"/>
<keyword evidence="2 3" id="KW-0378">Hydrolase</keyword>
<dbReference type="GeneID" id="96005876"/>
<comment type="caution">
    <text evidence="5">The sequence shown here is derived from an EMBL/GenBank/DDBJ whole genome shotgun (WGS) entry which is preliminary data.</text>
</comment>
<dbReference type="InterPro" id="IPR029058">
    <property type="entry name" value="AB_hydrolase_fold"/>
</dbReference>
<dbReference type="Pfam" id="PF00135">
    <property type="entry name" value="COesterase"/>
    <property type="match status" value="2"/>
</dbReference>
<dbReference type="InterPro" id="IPR019826">
    <property type="entry name" value="Carboxylesterase_B_AS"/>
</dbReference>
<comment type="similarity">
    <text evidence="1 3">Belongs to the type-B carboxylesterase/lipase family.</text>
</comment>
<dbReference type="GO" id="GO:0052689">
    <property type="term" value="F:carboxylic ester hydrolase activity"/>
    <property type="evidence" value="ECO:0007669"/>
    <property type="project" value="TreeGrafter"/>
</dbReference>
<feature type="domain" description="Carboxylesterase type B" evidence="4">
    <location>
        <begin position="400"/>
        <end position="494"/>
    </location>
</feature>
<feature type="domain" description="Carboxylesterase type B" evidence="4">
    <location>
        <begin position="31"/>
        <end position="386"/>
    </location>
</feature>
<evidence type="ECO:0000259" key="4">
    <source>
        <dbReference type="Pfam" id="PF00135"/>
    </source>
</evidence>
<evidence type="ECO:0000256" key="2">
    <source>
        <dbReference type="ARBA" id="ARBA00022801"/>
    </source>
</evidence>